<reference evidence="1 2" key="1">
    <citation type="submission" date="2018-11" db="EMBL/GenBank/DDBJ databases">
        <authorList>
            <consortium name="Pathogen Informatics"/>
        </authorList>
    </citation>
    <scope>NUCLEOTIDE SEQUENCE [LARGE SCALE GENOMIC DNA]</scope>
    <source>
        <strain evidence="1 2">NCTC12929</strain>
    </source>
</reference>
<dbReference type="RefSeq" id="WP_125151356.1">
    <property type="nucleotide sequence ID" value="NZ_UYIV01000001.1"/>
</dbReference>
<comment type="caution">
    <text evidence="1">The sequence shown here is derived from an EMBL/GenBank/DDBJ whole genome shotgun (WGS) entry which is preliminary data.</text>
</comment>
<evidence type="ECO:0000313" key="2">
    <source>
        <dbReference type="Proteomes" id="UP000270205"/>
    </source>
</evidence>
<dbReference type="Gene3D" id="3.40.50.150">
    <property type="entry name" value="Vaccinia Virus protein VP39"/>
    <property type="match status" value="1"/>
</dbReference>
<sequence>MLVEESLWLAEKVKKILPQEPFPVLNIGSSTKTLRTVRQPHIQKNIFDLFDENKDVVHFDMKKEEGVDIIGDINDPNFVSLLKNKKFKLIFCNNILMYLEDDKRAHLAKIILDILEDKGYILLSNSYIYPPSPDPVEAYYRERPEIIHSTLFPECKMIDNKIVETNYSFSSHLKRNPILIFIKILSLLMPFRKHREWKFMLNYYLNSFNKNYSASCLFLQKK</sequence>
<name>A0A7Z8YPL6_9FLAO</name>
<evidence type="ECO:0000313" key="1">
    <source>
        <dbReference type="EMBL" id="VDH04597.1"/>
    </source>
</evidence>
<dbReference type="Proteomes" id="UP000270205">
    <property type="component" value="Unassembled WGS sequence"/>
</dbReference>
<dbReference type="InterPro" id="IPR029063">
    <property type="entry name" value="SAM-dependent_MTases_sf"/>
</dbReference>
<dbReference type="AlphaFoldDB" id="A0A7Z8YPL6"/>
<protein>
    <recommendedName>
        <fullName evidence="3">CheR-type methyltransferase domain-containing protein</fullName>
    </recommendedName>
</protein>
<accession>A0A7Z8YPL6</accession>
<proteinExistence type="predicted"/>
<gene>
    <name evidence="1" type="ORF">NCTC12929_01517</name>
</gene>
<dbReference type="SUPFAM" id="SSF53335">
    <property type="entry name" value="S-adenosyl-L-methionine-dependent methyltransferases"/>
    <property type="match status" value="1"/>
</dbReference>
<organism evidence="1 2">
    <name type="scientific">Bergeyella zoohelcum</name>
    <dbReference type="NCBI Taxonomy" id="1015"/>
    <lineage>
        <taxon>Bacteria</taxon>
        <taxon>Pseudomonadati</taxon>
        <taxon>Bacteroidota</taxon>
        <taxon>Flavobacteriia</taxon>
        <taxon>Flavobacteriales</taxon>
        <taxon>Weeksellaceae</taxon>
        <taxon>Bergeyella</taxon>
    </lineage>
</organism>
<dbReference type="EMBL" id="UYIV01000001">
    <property type="protein sequence ID" value="VDH04597.1"/>
    <property type="molecule type" value="Genomic_DNA"/>
</dbReference>
<evidence type="ECO:0008006" key="3">
    <source>
        <dbReference type="Google" id="ProtNLM"/>
    </source>
</evidence>